<feature type="transmembrane region" description="Helical" evidence="6">
    <location>
        <begin position="157"/>
        <end position="179"/>
    </location>
</feature>
<dbReference type="InterPro" id="IPR005829">
    <property type="entry name" value="Sugar_transporter_CS"/>
</dbReference>
<accession>A0AAV9HRK6</accession>
<feature type="transmembrane region" description="Helical" evidence="6">
    <location>
        <begin position="358"/>
        <end position="377"/>
    </location>
</feature>
<evidence type="ECO:0000256" key="3">
    <source>
        <dbReference type="ARBA" id="ARBA00022989"/>
    </source>
</evidence>
<feature type="transmembrane region" description="Helical" evidence="6">
    <location>
        <begin position="99"/>
        <end position="120"/>
    </location>
</feature>
<feature type="compositionally biased region" description="Basic and acidic residues" evidence="5">
    <location>
        <begin position="587"/>
        <end position="602"/>
    </location>
</feature>
<dbReference type="Pfam" id="PF07690">
    <property type="entry name" value="MFS_1"/>
    <property type="match status" value="1"/>
</dbReference>
<protein>
    <submittedName>
        <fullName evidence="8">Major facilitator superfamily domain-containing protein</fullName>
    </submittedName>
</protein>
<dbReference type="PROSITE" id="PS00217">
    <property type="entry name" value="SUGAR_TRANSPORT_2"/>
    <property type="match status" value="1"/>
</dbReference>
<dbReference type="Gene3D" id="1.20.1250.20">
    <property type="entry name" value="MFS general substrate transporter like domains"/>
    <property type="match status" value="1"/>
</dbReference>
<dbReference type="GO" id="GO:0015174">
    <property type="term" value="F:basic amino acid transmembrane transporter activity"/>
    <property type="evidence" value="ECO:0007669"/>
    <property type="project" value="TreeGrafter"/>
</dbReference>
<dbReference type="EMBL" id="MU864960">
    <property type="protein sequence ID" value="KAK4463384.1"/>
    <property type="molecule type" value="Genomic_DNA"/>
</dbReference>
<feature type="transmembrane region" description="Helical" evidence="6">
    <location>
        <begin position="223"/>
        <end position="243"/>
    </location>
</feature>
<dbReference type="GO" id="GO:0000329">
    <property type="term" value="C:fungal-type vacuole membrane"/>
    <property type="evidence" value="ECO:0007669"/>
    <property type="project" value="TreeGrafter"/>
</dbReference>
<keyword evidence="3 6" id="KW-1133">Transmembrane helix</keyword>
<feature type="compositionally biased region" description="Polar residues" evidence="5">
    <location>
        <begin position="14"/>
        <end position="25"/>
    </location>
</feature>
<evidence type="ECO:0000256" key="5">
    <source>
        <dbReference type="SAM" id="MobiDB-lite"/>
    </source>
</evidence>
<evidence type="ECO:0000256" key="6">
    <source>
        <dbReference type="SAM" id="Phobius"/>
    </source>
</evidence>
<keyword evidence="2 6" id="KW-0812">Transmembrane</keyword>
<feature type="compositionally biased region" description="Polar residues" evidence="5">
    <location>
        <begin position="32"/>
        <end position="48"/>
    </location>
</feature>
<keyword evidence="9" id="KW-1185">Reference proteome</keyword>
<organism evidence="8 9">
    <name type="scientific">Cladorrhinum samala</name>
    <dbReference type="NCBI Taxonomy" id="585594"/>
    <lineage>
        <taxon>Eukaryota</taxon>
        <taxon>Fungi</taxon>
        <taxon>Dikarya</taxon>
        <taxon>Ascomycota</taxon>
        <taxon>Pezizomycotina</taxon>
        <taxon>Sordariomycetes</taxon>
        <taxon>Sordariomycetidae</taxon>
        <taxon>Sordariales</taxon>
        <taxon>Podosporaceae</taxon>
        <taxon>Cladorrhinum</taxon>
    </lineage>
</organism>
<feature type="transmembrane region" description="Helical" evidence="6">
    <location>
        <begin position="132"/>
        <end position="151"/>
    </location>
</feature>
<keyword evidence="4 6" id="KW-0472">Membrane</keyword>
<comment type="caution">
    <text evidence="8">The sequence shown here is derived from an EMBL/GenBank/DDBJ whole genome shotgun (WGS) entry which is preliminary data.</text>
</comment>
<feature type="transmembrane region" description="Helical" evidence="6">
    <location>
        <begin position="389"/>
        <end position="414"/>
    </location>
</feature>
<feature type="compositionally biased region" description="Basic and acidic residues" evidence="5">
    <location>
        <begin position="1"/>
        <end position="13"/>
    </location>
</feature>
<feature type="region of interest" description="Disordered" evidence="5">
    <location>
        <begin position="1"/>
        <end position="60"/>
    </location>
</feature>
<dbReference type="PROSITE" id="PS50850">
    <property type="entry name" value="MFS"/>
    <property type="match status" value="1"/>
</dbReference>
<evidence type="ECO:0000313" key="9">
    <source>
        <dbReference type="Proteomes" id="UP001321749"/>
    </source>
</evidence>
<comment type="subcellular location">
    <subcellularLocation>
        <location evidence="1">Membrane</location>
        <topology evidence="1">Multi-pass membrane protein</topology>
    </subcellularLocation>
</comment>
<feature type="transmembrane region" description="Helical" evidence="6">
    <location>
        <begin position="420"/>
        <end position="440"/>
    </location>
</feature>
<name>A0AAV9HRK6_9PEZI</name>
<feature type="domain" description="Major facilitator superfamily (MFS) profile" evidence="7">
    <location>
        <begin position="68"/>
        <end position="571"/>
    </location>
</feature>
<dbReference type="SUPFAM" id="SSF103473">
    <property type="entry name" value="MFS general substrate transporter"/>
    <property type="match status" value="1"/>
</dbReference>
<evidence type="ECO:0000256" key="1">
    <source>
        <dbReference type="ARBA" id="ARBA00004141"/>
    </source>
</evidence>
<dbReference type="PANTHER" id="PTHR23501">
    <property type="entry name" value="MAJOR FACILITATOR SUPERFAMILY"/>
    <property type="match status" value="1"/>
</dbReference>
<reference evidence="8" key="2">
    <citation type="submission" date="2023-06" db="EMBL/GenBank/DDBJ databases">
        <authorList>
            <consortium name="Lawrence Berkeley National Laboratory"/>
            <person name="Mondo S.J."/>
            <person name="Hensen N."/>
            <person name="Bonometti L."/>
            <person name="Westerberg I."/>
            <person name="Brannstrom I.O."/>
            <person name="Guillou S."/>
            <person name="Cros-Aarteil S."/>
            <person name="Calhoun S."/>
            <person name="Haridas S."/>
            <person name="Kuo A."/>
            <person name="Pangilinan J."/>
            <person name="Riley R."/>
            <person name="Labutti K."/>
            <person name="Andreopoulos B."/>
            <person name="Lipzen A."/>
            <person name="Chen C."/>
            <person name="Yanf M."/>
            <person name="Daum C."/>
            <person name="Ng V."/>
            <person name="Clum A."/>
            <person name="Steindorff A."/>
            <person name="Ohm R."/>
            <person name="Martin F."/>
            <person name="Silar P."/>
            <person name="Natvig D."/>
            <person name="Lalanne C."/>
            <person name="Gautier V."/>
            <person name="Ament-Velasquez S.L."/>
            <person name="Kruys A."/>
            <person name="Hutchinson M.I."/>
            <person name="Powell A.J."/>
            <person name="Barry K."/>
            <person name="Miller A.N."/>
            <person name="Grigoriev I.V."/>
            <person name="Debuchy R."/>
            <person name="Gladieux P."/>
            <person name="Thoren M.H."/>
            <person name="Johannesson H."/>
        </authorList>
    </citation>
    <scope>NUCLEOTIDE SEQUENCE</scope>
    <source>
        <strain evidence="8">PSN324</strain>
    </source>
</reference>
<dbReference type="InterPro" id="IPR036259">
    <property type="entry name" value="MFS_trans_sf"/>
</dbReference>
<proteinExistence type="predicted"/>
<feature type="transmembrane region" description="Helical" evidence="6">
    <location>
        <begin position="67"/>
        <end position="87"/>
    </location>
</feature>
<evidence type="ECO:0000259" key="7">
    <source>
        <dbReference type="PROSITE" id="PS50850"/>
    </source>
</evidence>
<sequence>MTVNPDRHHRNDENPSPASSVTAAENTPLLRSDTSSITARDVSPSPTRSPGDDDSGQPPLGWKRGTCIILGMWVLIFLQASNMSGISTTQSTIASDLDAYAYAMWFTSSYLIAMSSTAPLIGRLSMIFSPGLMILTSSLFFSLGAIVTSIAPSFAVFIFGRVLCGIGSGGVMTLCMILVIQLTSKRRRGLWIGLVNAGFTFGVSFGAVVFGALLPVIGWRLLFASQSPLALLAGISLYLSLPARSPSQFPPSSSSSSSGSLSKIDYPGAVTLALTITLLLYSLSNTFSLFPLLLSLITFLSFLSLESSHPSPILPLSLLSSRPILLSCLAQLGFMASRWTVLFYSPIFVLAVRGLSPAVAGSVLIPTNLGFGLGGLLAGALHIRRAGSFYFPSVLSLVLFTLALLSVGFCSTAASPWQTYVAVVFFNGLFTGAAINYSLAHLLHVSVPEMHFIVTGLLATFRGFAGSFGTAVGGGVFARTLTRSLRAGFDRLDMDPGRGGGGGGFPAVGREKLITILTGSPAKVWEAGFLTDAERVVAVASYEKALQVLYKSAAAVCVVVLIMQMGTGWTAPVGKQEEEQEEEEEEERTREAVREADPSMEA</sequence>
<evidence type="ECO:0000256" key="4">
    <source>
        <dbReference type="ARBA" id="ARBA00023136"/>
    </source>
</evidence>
<dbReference type="AlphaFoldDB" id="A0AAV9HRK6"/>
<feature type="transmembrane region" description="Helical" evidence="6">
    <location>
        <begin position="287"/>
        <end position="305"/>
    </location>
</feature>
<evidence type="ECO:0000256" key="2">
    <source>
        <dbReference type="ARBA" id="ARBA00022692"/>
    </source>
</evidence>
<gene>
    <name evidence="8" type="ORF">QBC42DRAFT_296003</name>
</gene>
<dbReference type="PANTHER" id="PTHR23501:SF6">
    <property type="entry name" value="MULTIDRUG TRANSPORTER, PUTATIVE (AFU_ORTHOLOGUE AFUA_3G14560)-RELATED"/>
    <property type="match status" value="1"/>
</dbReference>
<feature type="transmembrane region" description="Helical" evidence="6">
    <location>
        <begin position="452"/>
        <end position="477"/>
    </location>
</feature>
<feature type="transmembrane region" description="Helical" evidence="6">
    <location>
        <begin position="191"/>
        <end position="217"/>
    </location>
</feature>
<feature type="transmembrane region" description="Helical" evidence="6">
    <location>
        <begin position="325"/>
        <end position="352"/>
    </location>
</feature>
<evidence type="ECO:0000313" key="8">
    <source>
        <dbReference type="EMBL" id="KAK4463384.1"/>
    </source>
</evidence>
<dbReference type="InterPro" id="IPR011701">
    <property type="entry name" value="MFS"/>
</dbReference>
<feature type="region of interest" description="Disordered" evidence="5">
    <location>
        <begin position="572"/>
        <end position="602"/>
    </location>
</feature>
<dbReference type="Proteomes" id="UP001321749">
    <property type="component" value="Unassembled WGS sequence"/>
</dbReference>
<reference evidence="8" key="1">
    <citation type="journal article" date="2023" name="Mol. Phylogenet. Evol.">
        <title>Genome-scale phylogeny and comparative genomics of the fungal order Sordariales.</title>
        <authorList>
            <person name="Hensen N."/>
            <person name="Bonometti L."/>
            <person name="Westerberg I."/>
            <person name="Brannstrom I.O."/>
            <person name="Guillou S."/>
            <person name="Cros-Aarteil S."/>
            <person name="Calhoun S."/>
            <person name="Haridas S."/>
            <person name="Kuo A."/>
            <person name="Mondo S."/>
            <person name="Pangilinan J."/>
            <person name="Riley R."/>
            <person name="LaButti K."/>
            <person name="Andreopoulos B."/>
            <person name="Lipzen A."/>
            <person name="Chen C."/>
            <person name="Yan M."/>
            <person name="Daum C."/>
            <person name="Ng V."/>
            <person name="Clum A."/>
            <person name="Steindorff A."/>
            <person name="Ohm R.A."/>
            <person name="Martin F."/>
            <person name="Silar P."/>
            <person name="Natvig D.O."/>
            <person name="Lalanne C."/>
            <person name="Gautier V."/>
            <person name="Ament-Velasquez S.L."/>
            <person name="Kruys A."/>
            <person name="Hutchinson M.I."/>
            <person name="Powell A.J."/>
            <person name="Barry K."/>
            <person name="Miller A.N."/>
            <person name="Grigoriev I.V."/>
            <person name="Debuchy R."/>
            <person name="Gladieux P."/>
            <person name="Hiltunen Thoren M."/>
            <person name="Johannesson H."/>
        </authorList>
    </citation>
    <scope>NUCLEOTIDE SEQUENCE</scope>
    <source>
        <strain evidence="8">PSN324</strain>
    </source>
</reference>
<dbReference type="InterPro" id="IPR020846">
    <property type="entry name" value="MFS_dom"/>
</dbReference>